<comment type="caution">
    <text evidence="5">The sequence shown here is derived from an EMBL/GenBank/DDBJ whole genome shotgun (WGS) entry which is preliminary data.</text>
</comment>
<reference evidence="5" key="1">
    <citation type="submission" date="2022-10" db="EMBL/GenBank/DDBJ databases">
        <title>Determination and structural analysis of whole genome sequence of Sarocladium strictum F4-1.</title>
        <authorList>
            <person name="Hu L."/>
            <person name="Jiang Y."/>
        </authorList>
    </citation>
    <scope>NUCLEOTIDE SEQUENCE</scope>
    <source>
        <strain evidence="5">F4-1</strain>
    </source>
</reference>
<gene>
    <name evidence="5" type="ORF">NLU13_3030</name>
</gene>
<dbReference type="PANTHER" id="PTHR47706">
    <property type="entry name" value="NMRA-LIKE FAMILY PROTEIN"/>
    <property type="match status" value="1"/>
</dbReference>
<sequence length="383" mass="41788">MQRSFQLISDPFPTASLTPIRKGTHKSEILTRSSFSTTIGLPTSSSARGLLKMTATYAKDQPAGFVNRIERVAVVGASGQIGRPITEALLMTGRHTITALTRGAINLPAGVNAVPVNYNDEATVVSALRGQQVLIISLAATSPPGTHDLIVTAALKAGVPLIMPNIWGADLNNPTRLKEMLIGPSYLARIKKIEELGLKWTSLCSSFWYEYSLSFSDAYGFDLLGKKATLFDNGGVKINTSTWDQCGRAVAAWLSLKAIPEDENDKSVTVASWTNKPIYISSFLVSQRDMLDSIHRVQGTTDADWEISQEDVKERYQRSLELVQSGDMVAFRAAMYSRAFFPNGAANYETSRGLDNDVLGLPKESLDEATARAFKMAEARVRS</sequence>
<dbReference type="GO" id="GO:0016491">
    <property type="term" value="F:oxidoreductase activity"/>
    <property type="evidence" value="ECO:0007669"/>
    <property type="project" value="UniProtKB-KW"/>
</dbReference>
<dbReference type="Proteomes" id="UP001175261">
    <property type="component" value="Unassembled WGS sequence"/>
</dbReference>
<dbReference type="InterPro" id="IPR051609">
    <property type="entry name" value="NmrA/Isoflavone_reductase-like"/>
</dbReference>
<dbReference type="Pfam" id="PF13460">
    <property type="entry name" value="NAD_binding_10"/>
    <property type="match status" value="1"/>
</dbReference>
<dbReference type="AlphaFoldDB" id="A0AA39GL86"/>
<dbReference type="EMBL" id="JAPDFR010000002">
    <property type="protein sequence ID" value="KAK0389455.1"/>
    <property type="molecule type" value="Genomic_DNA"/>
</dbReference>
<evidence type="ECO:0000313" key="5">
    <source>
        <dbReference type="EMBL" id="KAK0389455.1"/>
    </source>
</evidence>
<keyword evidence="3" id="KW-0560">Oxidoreductase</keyword>
<accession>A0AA39GL86</accession>
<protein>
    <recommendedName>
        <fullName evidence="4">NAD(P)-binding domain-containing protein</fullName>
    </recommendedName>
</protein>
<keyword evidence="2" id="KW-0521">NADP</keyword>
<proteinExistence type="inferred from homology"/>
<organism evidence="5 6">
    <name type="scientific">Sarocladium strictum</name>
    <name type="common">Black bundle disease fungus</name>
    <name type="synonym">Acremonium strictum</name>
    <dbReference type="NCBI Taxonomy" id="5046"/>
    <lineage>
        <taxon>Eukaryota</taxon>
        <taxon>Fungi</taxon>
        <taxon>Dikarya</taxon>
        <taxon>Ascomycota</taxon>
        <taxon>Pezizomycotina</taxon>
        <taxon>Sordariomycetes</taxon>
        <taxon>Hypocreomycetidae</taxon>
        <taxon>Hypocreales</taxon>
        <taxon>Sarocladiaceae</taxon>
        <taxon>Sarocladium</taxon>
    </lineage>
</organism>
<dbReference type="PANTHER" id="PTHR47706:SF7">
    <property type="entry name" value="CIPA-LIKE, PUTATIVE (AFU_ORTHOLOGUE AFUA_1G01630)-RELATED"/>
    <property type="match status" value="1"/>
</dbReference>
<dbReference type="InterPro" id="IPR016040">
    <property type="entry name" value="NAD(P)-bd_dom"/>
</dbReference>
<dbReference type="InterPro" id="IPR036291">
    <property type="entry name" value="NAD(P)-bd_dom_sf"/>
</dbReference>
<evidence type="ECO:0000256" key="3">
    <source>
        <dbReference type="ARBA" id="ARBA00023002"/>
    </source>
</evidence>
<comment type="similarity">
    <text evidence="1">Belongs to the NmrA-type oxidoreductase family. Isoflavone reductase subfamily.</text>
</comment>
<dbReference type="Gene3D" id="3.40.50.720">
    <property type="entry name" value="NAD(P)-binding Rossmann-like Domain"/>
    <property type="match status" value="1"/>
</dbReference>
<keyword evidence="6" id="KW-1185">Reference proteome</keyword>
<evidence type="ECO:0000256" key="2">
    <source>
        <dbReference type="ARBA" id="ARBA00022857"/>
    </source>
</evidence>
<evidence type="ECO:0000313" key="6">
    <source>
        <dbReference type="Proteomes" id="UP001175261"/>
    </source>
</evidence>
<name>A0AA39GL86_SARSR</name>
<evidence type="ECO:0000256" key="1">
    <source>
        <dbReference type="ARBA" id="ARBA00005725"/>
    </source>
</evidence>
<feature type="domain" description="NAD(P)-binding" evidence="4">
    <location>
        <begin position="76"/>
        <end position="203"/>
    </location>
</feature>
<dbReference type="SUPFAM" id="SSF51735">
    <property type="entry name" value="NAD(P)-binding Rossmann-fold domains"/>
    <property type="match status" value="1"/>
</dbReference>
<evidence type="ECO:0000259" key="4">
    <source>
        <dbReference type="Pfam" id="PF13460"/>
    </source>
</evidence>